<reference evidence="4" key="1">
    <citation type="submission" date="2022-06" db="EMBL/GenBank/DDBJ databases">
        <title>Complete genome sequence of Streptomyces nigrescens HEK616.</title>
        <authorList>
            <person name="Asamizu S."/>
            <person name="Onaka H."/>
        </authorList>
    </citation>
    <scope>NUCLEOTIDE SEQUENCE</scope>
    <source>
        <strain evidence="4">HEK616</strain>
        <plasmid evidence="4">SNP1</plasmid>
    </source>
</reference>
<dbReference type="InterPro" id="IPR003658">
    <property type="entry name" value="Anti-sigma_ant"/>
</dbReference>
<evidence type="ECO:0000313" key="5">
    <source>
        <dbReference type="Proteomes" id="UP001059597"/>
    </source>
</evidence>
<dbReference type="Proteomes" id="UP001059597">
    <property type="component" value="Plasmid SNP1"/>
</dbReference>
<keyword evidence="4" id="KW-0614">Plasmid</keyword>
<evidence type="ECO:0000256" key="1">
    <source>
        <dbReference type="ARBA" id="ARBA00009013"/>
    </source>
</evidence>
<feature type="domain" description="STAS" evidence="3">
    <location>
        <begin position="20"/>
        <end position="117"/>
    </location>
</feature>
<evidence type="ECO:0000313" key="4">
    <source>
        <dbReference type="EMBL" id="BDM74317.1"/>
    </source>
</evidence>
<dbReference type="InterPro" id="IPR002645">
    <property type="entry name" value="STAS_dom"/>
</dbReference>
<geneLocation type="plasmid" evidence="4 5">
    <name>SNP1</name>
</geneLocation>
<sequence length="129" mass="13945">MPDSDLLSVEVTVIDERTALVAVRGELDTDTGTALHHQLANQLAHGRRYLVLDLREVPFMDSSGLNVIIRAHNDTRQVGGSVHLAAVSPTVRRLLDLTGISFTTPVRDTPEEALFELAAASLPEPTPPS</sequence>
<accession>A0ABM8A6H9</accession>
<dbReference type="PANTHER" id="PTHR33495:SF2">
    <property type="entry name" value="ANTI-SIGMA FACTOR ANTAGONIST TM_1081-RELATED"/>
    <property type="match status" value="1"/>
</dbReference>
<evidence type="ECO:0000259" key="3">
    <source>
        <dbReference type="PROSITE" id="PS50801"/>
    </source>
</evidence>
<dbReference type="SUPFAM" id="SSF52091">
    <property type="entry name" value="SpoIIaa-like"/>
    <property type="match status" value="1"/>
</dbReference>
<evidence type="ECO:0000256" key="2">
    <source>
        <dbReference type="RuleBase" id="RU003749"/>
    </source>
</evidence>
<dbReference type="Pfam" id="PF01740">
    <property type="entry name" value="STAS"/>
    <property type="match status" value="1"/>
</dbReference>
<proteinExistence type="inferred from homology"/>
<dbReference type="PANTHER" id="PTHR33495">
    <property type="entry name" value="ANTI-SIGMA FACTOR ANTAGONIST TM_1081-RELATED-RELATED"/>
    <property type="match status" value="1"/>
</dbReference>
<dbReference type="PROSITE" id="PS50801">
    <property type="entry name" value="STAS"/>
    <property type="match status" value="1"/>
</dbReference>
<dbReference type="NCBIfam" id="TIGR00377">
    <property type="entry name" value="ant_ant_sig"/>
    <property type="match status" value="1"/>
</dbReference>
<organism evidence="4 5">
    <name type="scientific">Streptomyces nigrescens</name>
    <dbReference type="NCBI Taxonomy" id="1920"/>
    <lineage>
        <taxon>Bacteria</taxon>
        <taxon>Bacillati</taxon>
        <taxon>Actinomycetota</taxon>
        <taxon>Actinomycetes</taxon>
        <taxon>Kitasatosporales</taxon>
        <taxon>Streptomycetaceae</taxon>
        <taxon>Streptomyces</taxon>
    </lineage>
</organism>
<dbReference type="CDD" id="cd07043">
    <property type="entry name" value="STAS_anti-anti-sigma_factors"/>
    <property type="match status" value="1"/>
</dbReference>
<keyword evidence="5" id="KW-1185">Reference proteome</keyword>
<dbReference type="InterPro" id="IPR036513">
    <property type="entry name" value="STAS_dom_sf"/>
</dbReference>
<protein>
    <recommendedName>
        <fullName evidence="2">Anti-sigma factor antagonist</fullName>
    </recommendedName>
</protein>
<gene>
    <name evidence="4" type="ORF">HEK616_78040</name>
</gene>
<dbReference type="EMBL" id="AP026074">
    <property type="protein sequence ID" value="BDM74317.1"/>
    <property type="molecule type" value="Genomic_DNA"/>
</dbReference>
<comment type="similarity">
    <text evidence="1 2">Belongs to the anti-sigma-factor antagonist family.</text>
</comment>
<dbReference type="Gene3D" id="3.30.750.24">
    <property type="entry name" value="STAS domain"/>
    <property type="match status" value="1"/>
</dbReference>
<dbReference type="RefSeq" id="WP_261957858.1">
    <property type="nucleotide sequence ID" value="NZ_AP026074.1"/>
</dbReference>
<name>A0ABM8A6H9_STRNI</name>